<dbReference type="PANTHER" id="PTHR11941">
    <property type="entry name" value="ENOYL-COA HYDRATASE-RELATED"/>
    <property type="match status" value="1"/>
</dbReference>
<dbReference type="CDD" id="cd06558">
    <property type="entry name" value="crotonase-like"/>
    <property type="match status" value="1"/>
</dbReference>
<dbReference type="FunFam" id="1.10.12.10:FF:000001">
    <property type="entry name" value="Probable enoyl-CoA hydratase, mitochondrial"/>
    <property type="match status" value="1"/>
</dbReference>
<dbReference type="PROSITE" id="PS00166">
    <property type="entry name" value="ENOYL_COA_HYDRATASE"/>
    <property type="match status" value="1"/>
</dbReference>
<evidence type="ECO:0000256" key="1">
    <source>
        <dbReference type="ARBA" id="ARBA00005254"/>
    </source>
</evidence>
<keyword evidence="5" id="KW-1185">Reference proteome</keyword>
<dbReference type="AlphaFoldDB" id="A0AA39PUR4"/>
<reference evidence="4" key="1">
    <citation type="submission" date="2023-06" db="EMBL/GenBank/DDBJ databases">
        <authorList>
            <consortium name="Lawrence Berkeley National Laboratory"/>
            <person name="Ahrendt S."/>
            <person name="Sahu N."/>
            <person name="Indic B."/>
            <person name="Wong-Bajracharya J."/>
            <person name="Merenyi Z."/>
            <person name="Ke H.-M."/>
            <person name="Monk M."/>
            <person name="Kocsube S."/>
            <person name="Drula E."/>
            <person name="Lipzen A."/>
            <person name="Balint B."/>
            <person name="Henrissat B."/>
            <person name="Andreopoulos B."/>
            <person name="Martin F.M."/>
            <person name="Harder C.B."/>
            <person name="Rigling D."/>
            <person name="Ford K.L."/>
            <person name="Foster G.D."/>
            <person name="Pangilinan J."/>
            <person name="Papanicolaou A."/>
            <person name="Barry K."/>
            <person name="LaButti K."/>
            <person name="Viragh M."/>
            <person name="Koriabine M."/>
            <person name="Yan M."/>
            <person name="Riley R."/>
            <person name="Champramary S."/>
            <person name="Plett K.L."/>
            <person name="Tsai I.J."/>
            <person name="Slot J."/>
            <person name="Sipos G."/>
            <person name="Plett J."/>
            <person name="Nagy L.G."/>
            <person name="Grigoriev I.V."/>
        </authorList>
    </citation>
    <scope>NUCLEOTIDE SEQUENCE</scope>
    <source>
        <strain evidence="4">ICMP 16352</strain>
    </source>
</reference>
<dbReference type="Proteomes" id="UP001175227">
    <property type="component" value="Unassembled WGS sequence"/>
</dbReference>
<accession>A0AA39PUR4</accession>
<dbReference type="FunFam" id="3.90.226.10:FF:000009">
    <property type="entry name" value="Carnitinyl-CoA dehydratase"/>
    <property type="match status" value="1"/>
</dbReference>
<dbReference type="Pfam" id="PF00378">
    <property type="entry name" value="ECH_1"/>
    <property type="match status" value="1"/>
</dbReference>
<keyword evidence="2" id="KW-0456">Lyase</keyword>
<dbReference type="Gene3D" id="3.90.226.10">
    <property type="entry name" value="2-enoyl-CoA Hydratase, Chain A, domain 1"/>
    <property type="match status" value="1"/>
</dbReference>
<protein>
    <submittedName>
        <fullName evidence="4">ClpP/crotonase-like domain-containing protein</fullName>
    </submittedName>
</protein>
<comment type="caution">
    <text evidence="4">The sequence shown here is derived from an EMBL/GenBank/DDBJ whole genome shotgun (WGS) entry which is preliminary data.</text>
</comment>
<dbReference type="InterPro" id="IPR001753">
    <property type="entry name" value="Enoyl-CoA_hydra/iso"/>
</dbReference>
<dbReference type="PANTHER" id="PTHR11941:SF171">
    <property type="entry name" value="SD19268P"/>
    <property type="match status" value="1"/>
</dbReference>
<dbReference type="InterPro" id="IPR014748">
    <property type="entry name" value="Enoyl-CoA_hydra_C"/>
</dbReference>
<dbReference type="GO" id="GO:0005739">
    <property type="term" value="C:mitochondrion"/>
    <property type="evidence" value="ECO:0007669"/>
    <property type="project" value="TreeGrafter"/>
</dbReference>
<evidence type="ECO:0000256" key="2">
    <source>
        <dbReference type="ARBA" id="ARBA00023239"/>
    </source>
</evidence>
<proteinExistence type="inferred from homology"/>
<evidence type="ECO:0000256" key="3">
    <source>
        <dbReference type="RuleBase" id="RU003707"/>
    </source>
</evidence>
<comment type="similarity">
    <text evidence="1 3">Belongs to the enoyl-CoA hydratase/isomerase family.</text>
</comment>
<dbReference type="InterPro" id="IPR018376">
    <property type="entry name" value="Enoyl-CoA_hyd/isom_CS"/>
</dbReference>
<gene>
    <name evidence="4" type="ORF">IW261DRAFT_1434116</name>
</gene>
<dbReference type="Gene3D" id="1.10.12.10">
    <property type="entry name" value="Lyase 2-enoyl-coa Hydratase, Chain A, domain 2"/>
    <property type="match status" value="1"/>
</dbReference>
<evidence type="ECO:0000313" key="4">
    <source>
        <dbReference type="EMBL" id="KAK0490786.1"/>
    </source>
</evidence>
<dbReference type="EMBL" id="JAUEPR010000001">
    <property type="protein sequence ID" value="KAK0490786.1"/>
    <property type="molecule type" value="Genomic_DNA"/>
</dbReference>
<sequence>MLVSAYRSLQFAHHALARSTRRQMSTSLPQAFLEPISSHPGVTCLSLNRPQSKNAISMRMLQDMRESLETVHFDKSVRVLIVRSTTVGSFCAGADLIERRTMSQDQVAKFLVDLRAALGQLESLPMPTIAAIDGPALGGGLELSLACDLRVAGSSVTKIGLPETALGIIPGAGILGVSKTKDLIFTARMLSAPEALEWGLVDYVSSPESNAFERALTLAKTISSNAPLALRAAKQAISRSEDLSLETGLDFERASYETLLSTSDRREALEAFKEKRRPIFKGE</sequence>
<dbReference type="SUPFAM" id="SSF52096">
    <property type="entry name" value="ClpP/crotonase"/>
    <property type="match status" value="1"/>
</dbReference>
<evidence type="ECO:0000313" key="5">
    <source>
        <dbReference type="Proteomes" id="UP001175227"/>
    </source>
</evidence>
<name>A0AA39PUR4_9AGAR</name>
<organism evidence="4 5">
    <name type="scientific">Armillaria novae-zelandiae</name>
    <dbReference type="NCBI Taxonomy" id="153914"/>
    <lineage>
        <taxon>Eukaryota</taxon>
        <taxon>Fungi</taxon>
        <taxon>Dikarya</taxon>
        <taxon>Basidiomycota</taxon>
        <taxon>Agaricomycotina</taxon>
        <taxon>Agaricomycetes</taxon>
        <taxon>Agaricomycetidae</taxon>
        <taxon>Agaricales</taxon>
        <taxon>Marasmiineae</taxon>
        <taxon>Physalacriaceae</taxon>
        <taxon>Armillaria</taxon>
    </lineage>
</organism>
<dbReference type="GO" id="GO:0006635">
    <property type="term" value="P:fatty acid beta-oxidation"/>
    <property type="evidence" value="ECO:0007669"/>
    <property type="project" value="TreeGrafter"/>
</dbReference>
<dbReference type="GO" id="GO:0016836">
    <property type="term" value="F:hydro-lyase activity"/>
    <property type="evidence" value="ECO:0007669"/>
    <property type="project" value="UniProtKB-ARBA"/>
</dbReference>
<dbReference type="InterPro" id="IPR029045">
    <property type="entry name" value="ClpP/crotonase-like_dom_sf"/>
</dbReference>